<accession>A0A2D3WAE0</accession>
<keyword evidence="1" id="KW-0812">Transmembrane</keyword>
<reference evidence="3 4" key="1">
    <citation type="journal article" date="2017" name="Front. Microbiol.">
        <title>Comparative Genomic Analysis of the Class Epsilonproteobacteria and Proposed Reclassification to Epsilonbacteraeota (phyl. nov.).</title>
        <authorList>
            <person name="Waite D.W."/>
            <person name="Vanwonterghem I."/>
            <person name="Rinke C."/>
            <person name="Parks D.H."/>
            <person name="Zhang Y."/>
            <person name="Takai K."/>
            <person name="Sievert S.M."/>
            <person name="Simon J."/>
            <person name="Campbell B.J."/>
            <person name="Hanson T.E."/>
            <person name="Woyke T."/>
            <person name="Klotz M.G."/>
            <person name="Hugenholtz P."/>
        </authorList>
    </citation>
    <scope>NUCLEOTIDE SEQUENCE [LARGE SCALE GENOMIC DNA]</scope>
    <source>
        <strain evidence="3">UBA12443</strain>
    </source>
</reference>
<feature type="non-terminal residue" evidence="3">
    <location>
        <position position="1"/>
    </location>
</feature>
<proteinExistence type="predicted"/>
<organism evidence="3 4">
    <name type="scientific">Sulfuricurvum kujiense</name>
    <dbReference type="NCBI Taxonomy" id="148813"/>
    <lineage>
        <taxon>Bacteria</taxon>
        <taxon>Pseudomonadati</taxon>
        <taxon>Campylobacterota</taxon>
        <taxon>Epsilonproteobacteria</taxon>
        <taxon>Campylobacterales</taxon>
        <taxon>Sulfurimonadaceae</taxon>
        <taxon>Sulfuricurvum</taxon>
    </lineage>
</organism>
<feature type="transmembrane region" description="Helical" evidence="1">
    <location>
        <begin position="15"/>
        <end position="34"/>
    </location>
</feature>
<dbReference type="InterPro" id="IPR029150">
    <property type="entry name" value="dCache_3"/>
</dbReference>
<dbReference type="Proteomes" id="UP000228859">
    <property type="component" value="Unassembled WGS sequence"/>
</dbReference>
<dbReference type="RefSeq" id="WP_303663028.1">
    <property type="nucleotide sequence ID" value="NZ_DLUI01000096.1"/>
</dbReference>
<feature type="domain" description="Double Cache" evidence="2">
    <location>
        <begin position="44"/>
        <end position="279"/>
    </location>
</feature>
<keyword evidence="1" id="KW-1133">Transmembrane helix</keyword>
<evidence type="ECO:0000313" key="4">
    <source>
        <dbReference type="Proteomes" id="UP000228859"/>
    </source>
</evidence>
<name>A0A2D3WAE0_9BACT</name>
<comment type="caution">
    <text evidence="3">The sequence shown here is derived from an EMBL/GenBank/DDBJ whole genome shotgun (WGS) entry which is preliminary data.</text>
</comment>
<evidence type="ECO:0000313" key="3">
    <source>
        <dbReference type="EMBL" id="DAB38292.1"/>
    </source>
</evidence>
<protein>
    <recommendedName>
        <fullName evidence="2">Double Cache domain-containing protein</fullName>
    </recommendedName>
</protein>
<evidence type="ECO:0000259" key="2">
    <source>
        <dbReference type="Pfam" id="PF14827"/>
    </source>
</evidence>
<evidence type="ECO:0000256" key="1">
    <source>
        <dbReference type="SAM" id="Phobius"/>
    </source>
</evidence>
<dbReference type="EMBL" id="DLUI01000096">
    <property type="protein sequence ID" value="DAB38292.1"/>
    <property type="molecule type" value="Genomic_DNA"/>
</dbReference>
<gene>
    <name evidence="3" type="ORF">CFH83_06675</name>
</gene>
<dbReference type="Pfam" id="PF14827">
    <property type="entry name" value="dCache_3"/>
    <property type="match status" value="1"/>
</dbReference>
<keyword evidence="1" id="KW-0472">Membrane</keyword>
<sequence>LVMDRWLEFFADKKIIAGVFLLIMALLGGTLWYLERKVTSQTLERLSDQLSLALNSQLEKERSAALRYALILGQNTSLSDALEQEDEEKGFEILSEVMESIKLHTDSLIRSQIITSDYVIFARSWDNSYAGMPLDFHRPDLLYFQNHKKPRSAIEVGRKIGVKATVPIYHTEKMVGFVEVVSFFESTQEYFDRLGIDLYILMDERFYETAVFMQENPLIGKEYILANPKYTQSDLKLLEGINFKTLKTTRVIFSGGRYLFYEPMKNGEGESIGAFIFSLSPKQISTYTHSDEEDISFLIHLSRNELYDVMVKKSLDNAQFQSVYDKELLYLKDTVPPEDRELYLQEARERLNAYSKEELIGIMLDYKVTKEIKGDIR</sequence>
<dbReference type="AlphaFoldDB" id="A0A2D3WAE0"/>